<reference evidence="11" key="1">
    <citation type="submission" date="2016-10" db="EMBL/GenBank/DDBJ databases">
        <authorList>
            <person name="Jeantristanb JTB J.-T."/>
            <person name="Ricardo R."/>
        </authorList>
    </citation>
    <scope>NUCLEOTIDE SEQUENCE [LARGE SCALE GENOMIC DNA]</scope>
</reference>
<evidence type="ECO:0000256" key="7">
    <source>
        <dbReference type="ARBA" id="ARBA00022927"/>
    </source>
</evidence>
<evidence type="ECO:0000256" key="8">
    <source>
        <dbReference type="ARBA" id="ARBA00023128"/>
    </source>
</evidence>
<keyword evidence="3" id="KW-0813">Transport</keyword>
<keyword evidence="5" id="KW-0812">Transmembrane</keyword>
<sequence>MATPPAAPAFSAPFPLEAELSSYASSFPSFLAPVGGLLDRFNTARDALKLPDPGMAEDLAREVKNVHYANFAFDGARADLSKTLSQMPAFQVTHSFTSGAQGQMGPSPGTYSFRAVYATNENLMQGSIDNEGSVNGRLNHTWSPAALTKIGINLHPSPTTPSMFTIEHDHTGKDFTLGLKAYNPSPADLTGTYIAQYLQSLTPHFALGAEALYQRPTPQIEEVALGYMAKLHDVKKDLSGQPLAGSWIASAQLMSQGVLQATYWKQLAERVDAAVDLTVLPAVDPSQRKAIATAGVKYDFRMSTFRGQVDSDGKVGALLEQRLSPLFAFLISGEMDHKTNKSKFGLGIMVESASEETIAAAEAAAQAAAQAQGRPM</sequence>
<dbReference type="PANTHER" id="PTHR10802">
    <property type="entry name" value="MITOCHONDRIAL IMPORT RECEPTOR SUBUNIT TOM40"/>
    <property type="match status" value="1"/>
</dbReference>
<keyword evidence="11" id="KW-1185">Reference proteome</keyword>
<dbReference type="AlphaFoldDB" id="A0A2X0KQ88"/>
<comment type="similarity">
    <text evidence="2">Belongs to the Tom40 family.</text>
</comment>
<dbReference type="Gene3D" id="2.40.160.10">
    <property type="entry name" value="Porin"/>
    <property type="match status" value="1"/>
</dbReference>
<evidence type="ECO:0000313" key="10">
    <source>
        <dbReference type="EMBL" id="SCZ88291.1"/>
    </source>
</evidence>
<dbReference type="Proteomes" id="UP000249723">
    <property type="component" value="Unassembled WGS sequence"/>
</dbReference>
<gene>
    <name evidence="10" type="ORF">BZ3500_MVSOF-1268-A1-R1_CHR2-1G04313</name>
</gene>
<evidence type="ECO:0000256" key="5">
    <source>
        <dbReference type="ARBA" id="ARBA00022692"/>
    </source>
</evidence>
<evidence type="ECO:0000256" key="6">
    <source>
        <dbReference type="ARBA" id="ARBA00022787"/>
    </source>
</evidence>
<evidence type="ECO:0000256" key="2">
    <source>
        <dbReference type="ARBA" id="ARBA00010510"/>
    </source>
</evidence>
<dbReference type="InterPro" id="IPR027246">
    <property type="entry name" value="Porin_Euk/Tom40"/>
</dbReference>
<dbReference type="OrthoDB" id="19656at2759"/>
<protein>
    <submittedName>
        <fullName evidence="10">BZ3500_MvSof-1268-A1-R1_Chr2-1g04313 protein</fullName>
    </submittedName>
</protein>
<name>A0A2X0KQ88_9BASI</name>
<dbReference type="InterPro" id="IPR023614">
    <property type="entry name" value="Porin_dom_sf"/>
</dbReference>
<evidence type="ECO:0000256" key="3">
    <source>
        <dbReference type="ARBA" id="ARBA00022448"/>
    </source>
</evidence>
<keyword evidence="6" id="KW-1000">Mitochondrion outer membrane</keyword>
<keyword evidence="4" id="KW-1134">Transmembrane beta strand</keyword>
<evidence type="ECO:0000313" key="11">
    <source>
        <dbReference type="Proteomes" id="UP000249723"/>
    </source>
</evidence>
<dbReference type="GO" id="GO:0008320">
    <property type="term" value="F:protein transmembrane transporter activity"/>
    <property type="evidence" value="ECO:0007669"/>
    <property type="project" value="InterPro"/>
</dbReference>
<dbReference type="EMBL" id="FMWP01000012">
    <property type="protein sequence ID" value="SCZ88291.1"/>
    <property type="molecule type" value="Genomic_DNA"/>
</dbReference>
<dbReference type="InterPro" id="IPR037930">
    <property type="entry name" value="Tom40"/>
</dbReference>
<evidence type="ECO:0000256" key="4">
    <source>
        <dbReference type="ARBA" id="ARBA00022452"/>
    </source>
</evidence>
<keyword evidence="8" id="KW-0496">Mitochondrion</keyword>
<dbReference type="GO" id="GO:0030150">
    <property type="term" value="P:protein import into mitochondrial matrix"/>
    <property type="evidence" value="ECO:0007669"/>
    <property type="project" value="InterPro"/>
</dbReference>
<keyword evidence="7" id="KW-0653">Protein transport</keyword>
<dbReference type="Pfam" id="PF01459">
    <property type="entry name" value="Porin_3"/>
    <property type="match status" value="1"/>
</dbReference>
<accession>A0A2X0KQ88</accession>
<evidence type="ECO:0000256" key="9">
    <source>
        <dbReference type="ARBA" id="ARBA00023136"/>
    </source>
</evidence>
<organism evidence="10 11">
    <name type="scientific">Microbotryum saponariae</name>
    <dbReference type="NCBI Taxonomy" id="289078"/>
    <lineage>
        <taxon>Eukaryota</taxon>
        <taxon>Fungi</taxon>
        <taxon>Dikarya</taxon>
        <taxon>Basidiomycota</taxon>
        <taxon>Pucciniomycotina</taxon>
        <taxon>Microbotryomycetes</taxon>
        <taxon>Microbotryales</taxon>
        <taxon>Microbotryaceae</taxon>
        <taxon>Microbotryum</taxon>
    </lineage>
</organism>
<dbReference type="CDD" id="cd07305">
    <property type="entry name" value="Porin3_Tom40"/>
    <property type="match status" value="1"/>
</dbReference>
<dbReference type="GO" id="GO:0005741">
    <property type="term" value="C:mitochondrial outer membrane"/>
    <property type="evidence" value="ECO:0007669"/>
    <property type="project" value="UniProtKB-SubCell"/>
</dbReference>
<proteinExistence type="inferred from homology"/>
<keyword evidence="9" id="KW-0472">Membrane</keyword>
<evidence type="ECO:0000256" key="1">
    <source>
        <dbReference type="ARBA" id="ARBA00004374"/>
    </source>
</evidence>
<dbReference type="STRING" id="289078.A0A2X0KQ88"/>
<comment type="subcellular location">
    <subcellularLocation>
        <location evidence="1">Mitochondrion outer membrane</location>
        <topology evidence="1">Multi-pass membrane protein</topology>
    </subcellularLocation>
</comment>